<reference evidence="6" key="1">
    <citation type="submission" date="2021-02" db="EMBL/GenBank/DDBJ databases">
        <authorList>
            <person name="Dougan E. K."/>
            <person name="Rhodes N."/>
            <person name="Thang M."/>
            <person name="Chan C."/>
        </authorList>
    </citation>
    <scope>NUCLEOTIDE SEQUENCE</scope>
</reference>
<dbReference type="GO" id="GO:0005509">
    <property type="term" value="F:calcium ion binding"/>
    <property type="evidence" value="ECO:0007669"/>
    <property type="project" value="InterPro"/>
</dbReference>
<accession>A0A812PVM5</accession>
<dbReference type="InterPro" id="IPR000504">
    <property type="entry name" value="RRM_dom"/>
</dbReference>
<feature type="region of interest" description="Disordered" evidence="3">
    <location>
        <begin position="414"/>
        <end position="444"/>
    </location>
</feature>
<keyword evidence="1 2" id="KW-0694">RNA-binding</keyword>
<dbReference type="Gene3D" id="3.30.70.330">
    <property type="match status" value="2"/>
</dbReference>
<dbReference type="PANTHER" id="PTHR48025:SF1">
    <property type="entry name" value="RRM DOMAIN-CONTAINING PROTEIN"/>
    <property type="match status" value="1"/>
</dbReference>
<dbReference type="InterPro" id="IPR002048">
    <property type="entry name" value="EF_hand_dom"/>
</dbReference>
<feature type="compositionally biased region" description="Polar residues" evidence="3">
    <location>
        <begin position="433"/>
        <end position="444"/>
    </location>
</feature>
<evidence type="ECO:0000259" key="5">
    <source>
        <dbReference type="PROSITE" id="PS50222"/>
    </source>
</evidence>
<dbReference type="Proteomes" id="UP000601435">
    <property type="component" value="Unassembled WGS sequence"/>
</dbReference>
<protein>
    <submittedName>
        <fullName evidence="6">PAB4 protein</fullName>
    </submittedName>
</protein>
<feature type="domain" description="RRM" evidence="4">
    <location>
        <begin position="116"/>
        <end position="193"/>
    </location>
</feature>
<evidence type="ECO:0000256" key="2">
    <source>
        <dbReference type="PROSITE-ProRule" id="PRU00176"/>
    </source>
</evidence>
<dbReference type="PROSITE" id="PS50102">
    <property type="entry name" value="RRM"/>
    <property type="match status" value="2"/>
</dbReference>
<dbReference type="SUPFAM" id="SSF54928">
    <property type="entry name" value="RNA-binding domain, RBD"/>
    <property type="match status" value="2"/>
</dbReference>
<dbReference type="PANTHER" id="PTHR48025">
    <property type="entry name" value="OS02G0815200 PROTEIN"/>
    <property type="match status" value="1"/>
</dbReference>
<dbReference type="InterPro" id="IPR011992">
    <property type="entry name" value="EF-hand-dom_pair"/>
</dbReference>
<organism evidence="6 7">
    <name type="scientific">Symbiodinium necroappetens</name>
    <dbReference type="NCBI Taxonomy" id="1628268"/>
    <lineage>
        <taxon>Eukaryota</taxon>
        <taxon>Sar</taxon>
        <taxon>Alveolata</taxon>
        <taxon>Dinophyceae</taxon>
        <taxon>Suessiales</taxon>
        <taxon>Symbiodiniaceae</taxon>
        <taxon>Symbiodinium</taxon>
    </lineage>
</organism>
<dbReference type="InterPro" id="IPR050502">
    <property type="entry name" value="Euk_RNA-bind_prot"/>
</dbReference>
<comment type="caution">
    <text evidence="6">The sequence shown here is derived from an EMBL/GenBank/DDBJ whole genome shotgun (WGS) entry which is preliminary data.</text>
</comment>
<dbReference type="EMBL" id="CAJNJA010015472">
    <property type="protein sequence ID" value="CAE7362341.1"/>
    <property type="molecule type" value="Genomic_DNA"/>
</dbReference>
<dbReference type="CDD" id="cd00590">
    <property type="entry name" value="RRM_SF"/>
    <property type="match status" value="2"/>
</dbReference>
<dbReference type="SMART" id="SM00360">
    <property type="entry name" value="RRM"/>
    <property type="match status" value="2"/>
</dbReference>
<evidence type="ECO:0000256" key="1">
    <source>
        <dbReference type="ARBA" id="ARBA00022884"/>
    </source>
</evidence>
<dbReference type="InterPro" id="IPR012677">
    <property type="entry name" value="Nucleotide-bd_a/b_plait_sf"/>
</dbReference>
<sequence length="444" mass="48377">MATGSGSTSRKALKLALFEAIDKDGDGYLKEGEMMQLAKLVGFDGDTEEWKKEYHALCKEVKVSEAEGVPKAVVLKMLDDTSDTGCFCTDQELQLLLSAQPRPGAKRQKEDIGNDAKVRFSGASSDIAEDTLRRFFGRAGEVLALNLFKLKDGQSRGMGMVTYKNAKQAKQALLQLNNNKVQGWTISVYTDHENDSTTQKPPALGETYAAWYGKGTAGKRHGSSSGEGSSDGCSIHFVGAPLDMSSDKLYSMFEECGRIKSFWLFRQHDGRSRGQGLVEYSSQKDARSAINYLNGWLIGSSTLTVQEDRVGASAESQGTWADKGEDWWDGHSVFFSGAPSQLPVGRVQSYFREYGTVLRPNSTGVLLNLLLSQVTSVLIHGIRSLAAAMAAADDDAVTEQKELCRCTGQFSTLPSDGSRMSHKSRGEVHRTCGQVQPGTSERVT</sequence>
<dbReference type="GO" id="GO:0003729">
    <property type="term" value="F:mRNA binding"/>
    <property type="evidence" value="ECO:0007669"/>
    <property type="project" value="TreeGrafter"/>
</dbReference>
<dbReference type="AlphaFoldDB" id="A0A812PVM5"/>
<feature type="domain" description="RRM" evidence="4">
    <location>
        <begin position="233"/>
        <end position="310"/>
    </location>
</feature>
<dbReference type="InterPro" id="IPR035979">
    <property type="entry name" value="RBD_domain_sf"/>
</dbReference>
<proteinExistence type="predicted"/>
<name>A0A812PVM5_9DINO</name>
<dbReference type="OrthoDB" id="272703at2759"/>
<evidence type="ECO:0000259" key="4">
    <source>
        <dbReference type="PROSITE" id="PS50102"/>
    </source>
</evidence>
<dbReference type="SUPFAM" id="SSF47473">
    <property type="entry name" value="EF-hand"/>
    <property type="match status" value="1"/>
</dbReference>
<gene>
    <name evidence="6" type="primary">PAB4</name>
    <name evidence="6" type="ORF">SNEC2469_LOCUS9572</name>
</gene>
<evidence type="ECO:0000313" key="6">
    <source>
        <dbReference type="EMBL" id="CAE7362341.1"/>
    </source>
</evidence>
<feature type="domain" description="EF-hand" evidence="5">
    <location>
        <begin position="9"/>
        <end position="44"/>
    </location>
</feature>
<keyword evidence="7" id="KW-1185">Reference proteome</keyword>
<dbReference type="Pfam" id="PF00076">
    <property type="entry name" value="RRM_1"/>
    <property type="match status" value="2"/>
</dbReference>
<evidence type="ECO:0000313" key="7">
    <source>
        <dbReference type="Proteomes" id="UP000601435"/>
    </source>
</evidence>
<evidence type="ECO:0000256" key="3">
    <source>
        <dbReference type="SAM" id="MobiDB-lite"/>
    </source>
</evidence>
<dbReference type="PROSITE" id="PS50222">
    <property type="entry name" value="EF_HAND_2"/>
    <property type="match status" value="1"/>
</dbReference>